<proteinExistence type="predicted"/>
<dbReference type="OrthoDB" id="29115at10239"/>
<dbReference type="RefSeq" id="YP_007392828.1">
    <property type="nucleotide sequence ID" value="NC_020204.1"/>
</dbReference>
<name>L0AQW6_9CAUD</name>
<dbReference type="KEGG" id="vg:14515668"/>
<dbReference type="Proteomes" id="UP000010803">
    <property type="component" value="Segment"/>
</dbReference>
<protein>
    <submittedName>
        <fullName evidence="1">Uncharacterized protein</fullName>
    </submittedName>
</protein>
<evidence type="ECO:0000313" key="2">
    <source>
        <dbReference type="Proteomes" id="UP000010803"/>
    </source>
</evidence>
<reference evidence="1 2" key="1">
    <citation type="journal article" date="2012" name="J. Virol.">
        <title>Complete Genome Sequence of Klebsiella pneumoniae Phage JD001.</title>
        <authorList>
            <person name="Cui Z."/>
            <person name="Shen W."/>
            <person name="Wang Z."/>
            <person name="Zhang H."/>
            <person name="Me R."/>
            <person name="Wang Y."/>
            <person name="Zeng L."/>
            <person name="Zhu Y."/>
            <person name="Qin J."/>
            <person name="He P."/>
            <person name="Guo X."/>
        </authorList>
    </citation>
    <scope>NUCLEOTIDE SEQUENCE [LARGE SCALE GENOMIC DNA]</scope>
</reference>
<dbReference type="EMBL" id="JX866719">
    <property type="protein sequence ID" value="AFZ77561.1"/>
    <property type="molecule type" value="Genomic_DNA"/>
</dbReference>
<sequence>MIREQDRKAWRKFKIQSTVIMAAALSATIYCNSAHAATINVDVSTLDKPYAITILKKYDVACVWTRNEYGNLSSENAAYEGTGVCWDATALADAEKKDKEGKLKWISNEKSPEELLRSLLSDSIAACEAGMYGTATGNWKQYTGILTSLLSKYGGNAGAMDRIGTAYEYGRLMSRSKVDCINYVMY</sequence>
<evidence type="ECO:0000313" key="1">
    <source>
        <dbReference type="EMBL" id="AFZ77561.1"/>
    </source>
</evidence>
<dbReference type="GeneID" id="14515668"/>
<keyword evidence="2" id="KW-1185">Reference proteome</keyword>
<accession>L0AQW6</accession>
<organism evidence="1 2">
    <name type="scientific">Klebsiella phage JD001</name>
    <dbReference type="NCBI Taxonomy" id="1236000"/>
    <lineage>
        <taxon>Viruses</taxon>
        <taxon>Duplodnaviria</taxon>
        <taxon>Heunggongvirae</taxon>
        <taxon>Uroviricota</taxon>
        <taxon>Caudoviricetes</taxon>
        <taxon>Jameshumphriesvirinae</taxon>
        <taxon>Jedunavirus</taxon>
        <taxon>Jedunavirus JD001</taxon>
    </lineage>
</organism>